<dbReference type="GO" id="GO:0016020">
    <property type="term" value="C:membrane"/>
    <property type="evidence" value="ECO:0007669"/>
    <property type="project" value="TreeGrafter"/>
</dbReference>
<accession>A0A8D2J8M1</accession>
<dbReference type="Pfam" id="PF10421">
    <property type="entry name" value="OAS1_C"/>
    <property type="match status" value="1"/>
</dbReference>
<dbReference type="Pfam" id="PF01909">
    <property type="entry name" value="NTP_transf_2"/>
    <property type="match status" value="1"/>
</dbReference>
<gene>
    <name evidence="4" type="primary">LOC123031174</name>
</gene>
<dbReference type="PROSITE" id="PS50152">
    <property type="entry name" value="25A_SYNTH_3"/>
    <property type="match status" value="1"/>
</dbReference>
<feature type="domain" description="C2H2-type" evidence="3">
    <location>
        <begin position="9"/>
        <end position="34"/>
    </location>
</feature>
<evidence type="ECO:0000256" key="1">
    <source>
        <dbReference type="ARBA" id="ARBA00009526"/>
    </source>
</evidence>
<dbReference type="SUPFAM" id="SSF81301">
    <property type="entry name" value="Nucleotidyltransferase"/>
    <property type="match status" value="1"/>
</dbReference>
<reference evidence="4" key="1">
    <citation type="submission" date="2025-08" db="UniProtKB">
        <authorList>
            <consortium name="Ensembl"/>
        </authorList>
    </citation>
    <scope>IDENTIFICATION</scope>
</reference>
<name>A0A8D2J8M1_VARKO</name>
<evidence type="ECO:0000259" key="3">
    <source>
        <dbReference type="PROSITE" id="PS50157"/>
    </source>
</evidence>
<evidence type="ECO:0000256" key="2">
    <source>
        <dbReference type="PROSITE-ProRule" id="PRU00042"/>
    </source>
</evidence>
<dbReference type="Gene3D" id="3.30.460.10">
    <property type="entry name" value="Beta Polymerase, domain 2"/>
    <property type="match status" value="1"/>
</dbReference>
<dbReference type="AlphaFoldDB" id="A0A8D2J8M1"/>
<protein>
    <recommendedName>
        <fullName evidence="3">C2H2-type domain-containing protein</fullName>
    </recommendedName>
</protein>
<dbReference type="Ensembl" id="ENSVKKT00000011249.1">
    <property type="protein sequence ID" value="ENSVKKP00000010986.1"/>
    <property type="gene ID" value="ENSVKKG00000007706.1"/>
</dbReference>
<dbReference type="PANTHER" id="PTHR11258:SF21">
    <property type="entry name" value="C2H2-TYPE DOMAIN-CONTAINING PROTEIN"/>
    <property type="match status" value="1"/>
</dbReference>
<dbReference type="RefSeq" id="XP_044301672.1">
    <property type="nucleotide sequence ID" value="XM_044445737.1"/>
</dbReference>
<reference evidence="4" key="2">
    <citation type="submission" date="2025-09" db="UniProtKB">
        <authorList>
            <consortium name="Ensembl"/>
        </authorList>
    </citation>
    <scope>IDENTIFICATION</scope>
</reference>
<comment type="similarity">
    <text evidence="1">Belongs to the 2-5A synthase family.</text>
</comment>
<dbReference type="GeneID" id="123031174"/>
<dbReference type="GO" id="GO:0003725">
    <property type="term" value="F:double-stranded RNA binding"/>
    <property type="evidence" value="ECO:0007669"/>
    <property type="project" value="TreeGrafter"/>
</dbReference>
<dbReference type="InterPro" id="IPR018952">
    <property type="entry name" value="2-5-oligoAdlate_synth_1_dom2/C"/>
</dbReference>
<dbReference type="PROSITE" id="PS50157">
    <property type="entry name" value="ZINC_FINGER_C2H2_2"/>
    <property type="match status" value="1"/>
</dbReference>
<dbReference type="PANTHER" id="PTHR11258">
    <property type="entry name" value="2-5 OLIGOADENYLATE SYNTHETASE"/>
    <property type="match status" value="1"/>
</dbReference>
<keyword evidence="2" id="KW-0862">Zinc</keyword>
<dbReference type="Gene3D" id="1.10.1410.20">
    <property type="entry name" value="2'-5'-oligoadenylate synthetase 1, domain 2"/>
    <property type="match status" value="1"/>
</dbReference>
<dbReference type="SMART" id="SM00355">
    <property type="entry name" value="ZnF_C2H2"/>
    <property type="match status" value="2"/>
</dbReference>
<dbReference type="OrthoDB" id="1885901at2759"/>
<dbReference type="GO" id="GO:0001730">
    <property type="term" value="F:2'-5'-oligoadenylate synthetase activity"/>
    <property type="evidence" value="ECO:0007669"/>
    <property type="project" value="TreeGrafter"/>
</dbReference>
<dbReference type="GO" id="GO:0005654">
    <property type="term" value="C:nucleoplasm"/>
    <property type="evidence" value="ECO:0007669"/>
    <property type="project" value="TreeGrafter"/>
</dbReference>
<dbReference type="InterPro" id="IPR013087">
    <property type="entry name" value="Znf_C2H2_type"/>
</dbReference>
<dbReference type="GO" id="GO:0008270">
    <property type="term" value="F:zinc ion binding"/>
    <property type="evidence" value="ECO:0007669"/>
    <property type="project" value="UniProtKB-KW"/>
</dbReference>
<dbReference type="Proteomes" id="UP000694545">
    <property type="component" value="Unplaced"/>
</dbReference>
<dbReference type="InterPro" id="IPR043519">
    <property type="entry name" value="NT_sf"/>
</dbReference>
<evidence type="ECO:0000313" key="5">
    <source>
        <dbReference type="Proteomes" id="UP000694545"/>
    </source>
</evidence>
<dbReference type="SUPFAM" id="SSF81631">
    <property type="entry name" value="PAP/OAS1 substrate-binding domain"/>
    <property type="match status" value="1"/>
</dbReference>
<keyword evidence="2" id="KW-0863">Zinc-finger</keyword>
<dbReference type="PROSITE" id="PS00028">
    <property type="entry name" value="ZINC_FINGER_C2H2_1"/>
    <property type="match status" value="1"/>
</dbReference>
<evidence type="ECO:0000313" key="4">
    <source>
        <dbReference type="Ensembl" id="ENSVKKP00000010986.1"/>
    </source>
</evidence>
<proteinExistence type="inferred from homology"/>
<dbReference type="OMA" id="TFNVCEN"/>
<dbReference type="GO" id="GO:0005829">
    <property type="term" value="C:cytosol"/>
    <property type="evidence" value="ECO:0007669"/>
    <property type="project" value="TreeGrafter"/>
</dbReference>
<organism evidence="4 5">
    <name type="scientific">Varanus komodoensis</name>
    <name type="common">Komodo dragon</name>
    <dbReference type="NCBI Taxonomy" id="61221"/>
    <lineage>
        <taxon>Eukaryota</taxon>
        <taxon>Metazoa</taxon>
        <taxon>Chordata</taxon>
        <taxon>Craniata</taxon>
        <taxon>Vertebrata</taxon>
        <taxon>Euteleostomi</taxon>
        <taxon>Lepidosauria</taxon>
        <taxon>Squamata</taxon>
        <taxon>Bifurcata</taxon>
        <taxon>Unidentata</taxon>
        <taxon>Episquamata</taxon>
        <taxon>Toxicofera</taxon>
        <taxon>Anguimorpha</taxon>
        <taxon>Paleoanguimorpha</taxon>
        <taxon>Varanoidea</taxon>
        <taxon>Varanidae</taxon>
        <taxon>Varanus</taxon>
    </lineage>
</organism>
<sequence length="462" mass="54115">MWGLKHKSYNCEKCGKDFISCAALRYHAQAKHLGRILCETCSKYIFQKSPAHHEEADHEMTPTNRQRSCWNMTLKRETRFVAMQTSTTCRMCSRQFGTVHAREHHEKQEHHFTASKRAQMSIGFKPENFLEYKTAMEITKFVEAKLRPISGLVRIACASEVEGIIAFIKEQFPLPVTYVTKGGSYMKGTDIQEWSDVDIVLFSNAFESLEDCQRKTPGVLEELGRRLIKSSWTNRLIMQKKTQFSLRCFFKCYKDCHGHSFDIMPCSDMLRPTLSGGLKESFYRKLYLCSDNDKIQLYTMALLKYQVEFVKASTTERVKDLIRLMKHWLKTSFAELTEENKFRRLPSSYTVELITIYVWELAGKPIFFSFVQGVRAVLKLLVQYQEICIIWHKHYRPNFTIFQKVFLKQTRPFVLDPANPTFNVCENSNAWDEVAHVARRSLLKPLFNGLQAKEPWLFTRDW</sequence>
<keyword evidence="5" id="KW-1185">Reference proteome</keyword>
<keyword evidence="2" id="KW-0479">Metal-binding</keyword>
<dbReference type="KEGG" id="vko:123031174"/>
<dbReference type="InterPro" id="IPR002934">
    <property type="entry name" value="Polymerase_NTP_transf_dom"/>
</dbReference>